<dbReference type="InterPro" id="IPR008538">
    <property type="entry name" value="Uma2"/>
</dbReference>
<accession>A0A2W4WQI0</accession>
<dbReference type="PANTHER" id="PTHR34107:SF4">
    <property type="entry name" value="SLL1222 PROTEIN"/>
    <property type="match status" value="1"/>
</dbReference>
<dbReference type="SUPFAM" id="SSF52980">
    <property type="entry name" value="Restriction endonuclease-like"/>
    <property type="match status" value="1"/>
</dbReference>
<feature type="domain" description="Putative restriction endonuclease" evidence="1">
    <location>
        <begin position="123"/>
        <end position="243"/>
    </location>
</feature>
<dbReference type="EMBL" id="QBMP01000274">
    <property type="protein sequence ID" value="PZO47433.1"/>
    <property type="molecule type" value="Genomic_DNA"/>
</dbReference>
<dbReference type="Gene3D" id="3.90.1570.10">
    <property type="entry name" value="tt1808, chain A"/>
    <property type="match status" value="1"/>
</dbReference>
<reference evidence="2 3" key="2">
    <citation type="submission" date="2018-06" db="EMBL/GenBank/DDBJ databases">
        <title>Metagenomic assembly of (sub)arctic Cyanobacteria and their associated microbiome from non-axenic cultures.</title>
        <authorList>
            <person name="Baurain D."/>
        </authorList>
    </citation>
    <scope>NUCLEOTIDE SEQUENCE [LARGE SCALE GENOMIC DNA]</scope>
    <source>
        <strain evidence="2">ULC027bin1</strain>
    </source>
</reference>
<sequence length="505" mass="57847">MPSSSQSSERSPQQALQNYCGSQAIDLQFCQRPEFRLELLGGQFLVGGTLEGSRWLLREALIGWGLEAAIAFAPINQWWEALRLAYEVPFQTAADWLTWADALPLSSTYRDTVYPPLGSKYVGEHRWVQDYLRQAISVAVDQARWGRCFGPNYGMLLGRNILTPDILVLATRQLAQNIAHDYYTEIPACLVIEVLLPEQSLVDRRTRKVLYEQAQIQHYWIVDPATKQIEFWRWSLEGYQLGAVDSDGYYREIADLSFSPEIFWLSYEQSQSPYQQRLAAFTSARQPRQWELRKELGIELGYGSVPFNPAVGLTPQPIGPEQFISWCPETKLESPPFPLIGGETGTRNAIALLLMSLGLVETIKLMAGYEWVRALRRVARQQQQDTQQRSQWWQRAREIAQQLKAEMGVGGVGVIGSLVSDQPLNQWSQIDLILWDVPKSFNTWRIFQSLPDDIPFELTEVARVLPGNWEEISQRMQVLEGTWGDHEPRPQKRMVFHWLDADANS</sequence>
<protein>
    <recommendedName>
        <fullName evidence="1">Putative restriction endonuclease domain-containing protein</fullName>
    </recommendedName>
</protein>
<dbReference type="InterPro" id="IPR012296">
    <property type="entry name" value="Nuclease_put_TT1808"/>
</dbReference>
<evidence type="ECO:0000313" key="3">
    <source>
        <dbReference type="Proteomes" id="UP000249794"/>
    </source>
</evidence>
<organism evidence="2 3">
    <name type="scientific">Phormidesmis priestleyi</name>
    <dbReference type="NCBI Taxonomy" id="268141"/>
    <lineage>
        <taxon>Bacteria</taxon>
        <taxon>Bacillati</taxon>
        <taxon>Cyanobacteriota</taxon>
        <taxon>Cyanophyceae</taxon>
        <taxon>Leptolyngbyales</taxon>
        <taxon>Leptolyngbyaceae</taxon>
        <taxon>Phormidesmis</taxon>
    </lineage>
</organism>
<dbReference type="PANTHER" id="PTHR34107">
    <property type="entry name" value="SLL0198 PROTEIN-RELATED"/>
    <property type="match status" value="1"/>
</dbReference>
<dbReference type="InterPro" id="IPR011335">
    <property type="entry name" value="Restrct_endonuc-II-like"/>
</dbReference>
<dbReference type="Proteomes" id="UP000249794">
    <property type="component" value="Unassembled WGS sequence"/>
</dbReference>
<gene>
    <name evidence="2" type="ORF">DCF15_19055</name>
</gene>
<dbReference type="AlphaFoldDB" id="A0A2W4WQI0"/>
<dbReference type="Pfam" id="PF05685">
    <property type="entry name" value="Uma2"/>
    <property type="match status" value="1"/>
</dbReference>
<comment type="caution">
    <text evidence="2">The sequence shown here is derived from an EMBL/GenBank/DDBJ whole genome shotgun (WGS) entry which is preliminary data.</text>
</comment>
<name>A0A2W4WQI0_9CYAN</name>
<evidence type="ECO:0000313" key="2">
    <source>
        <dbReference type="EMBL" id="PZO47433.1"/>
    </source>
</evidence>
<evidence type="ECO:0000259" key="1">
    <source>
        <dbReference type="Pfam" id="PF05685"/>
    </source>
</evidence>
<dbReference type="CDD" id="cd06260">
    <property type="entry name" value="DUF820-like"/>
    <property type="match status" value="1"/>
</dbReference>
<reference evidence="3" key="1">
    <citation type="submission" date="2018-04" db="EMBL/GenBank/DDBJ databases">
        <authorList>
            <person name="Cornet L."/>
        </authorList>
    </citation>
    <scope>NUCLEOTIDE SEQUENCE [LARGE SCALE GENOMIC DNA]</scope>
</reference>
<proteinExistence type="predicted"/>